<keyword evidence="4" id="KW-0645">Protease</keyword>
<feature type="transmembrane region" description="Helical" evidence="2">
    <location>
        <begin position="37"/>
        <end position="58"/>
    </location>
</feature>
<gene>
    <name evidence="4" type="ORF">HMPREF0819_0406</name>
</gene>
<dbReference type="PANTHER" id="PTHR35797">
    <property type="entry name" value="PROTEASE-RELATED"/>
    <property type="match status" value="1"/>
</dbReference>
<keyword evidence="2" id="KW-0472">Membrane</keyword>
<dbReference type="HOGENOM" id="CLU_064706_1_0_9"/>
<dbReference type="GO" id="GO:0006508">
    <property type="term" value="P:proteolysis"/>
    <property type="evidence" value="ECO:0007669"/>
    <property type="project" value="UniProtKB-KW"/>
</dbReference>
<dbReference type="EMBL" id="AEVB01000009">
    <property type="protein sequence ID" value="EFW89474.1"/>
    <property type="molecule type" value="Genomic_DNA"/>
</dbReference>
<sequence length="251" mass="28518">MSKLAKDFLFYTFLIMIVCWGILLWCSVSGINIEDNYLLFLPYLLGGWSPTIASYVVLRKNGNVNSFKKWMKNVFDFKHSVSSYLMVVVFAVAYILTQCLVSGYEKGTPLYMIIVMIPMMIIAGGLEEAGWRYIFQPELEKKYSYSVSTIIVSVVWWLWHLPLFYVNNGAELGLNYIAYGVNVLGLSFALACIKKNTGSVWLCVLFHSIVNSLTGIYSVKENIWGNIVAAVVLIVFSHIFVKSNAVKRIMY</sequence>
<evidence type="ECO:0000259" key="3">
    <source>
        <dbReference type="Pfam" id="PF02517"/>
    </source>
</evidence>
<evidence type="ECO:0000256" key="1">
    <source>
        <dbReference type="ARBA" id="ARBA00009067"/>
    </source>
</evidence>
<evidence type="ECO:0000313" key="4">
    <source>
        <dbReference type="EMBL" id="EFW89474.1"/>
    </source>
</evidence>
<evidence type="ECO:0000313" key="5">
    <source>
        <dbReference type="Proteomes" id="UP000005699"/>
    </source>
</evidence>
<feature type="transmembrane region" description="Helical" evidence="2">
    <location>
        <begin position="223"/>
        <end position="241"/>
    </location>
</feature>
<keyword evidence="4" id="KW-0378">Hydrolase</keyword>
<comment type="caution">
    <text evidence="4">The sequence shown here is derived from an EMBL/GenBank/DDBJ whole genome shotgun (WGS) entry which is preliminary data.</text>
</comment>
<keyword evidence="2" id="KW-0812">Transmembrane</keyword>
<dbReference type="InterPro" id="IPR042150">
    <property type="entry name" value="MmRce1-like"/>
</dbReference>
<reference evidence="4 5" key="1">
    <citation type="submission" date="2010-12" db="EMBL/GenBank/DDBJ databases">
        <authorList>
            <person name="Muzny D."/>
            <person name="Qin X."/>
            <person name="Deng J."/>
            <person name="Jiang H."/>
            <person name="Liu Y."/>
            <person name="Qu J."/>
            <person name="Song X.-Z."/>
            <person name="Zhang L."/>
            <person name="Thornton R."/>
            <person name="Coyle M."/>
            <person name="Francisco L."/>
            <person name="Jackson L."/>
            <person name="Javaid M."/>
            <person name="Korchina V."/>
            <person name="Kovar C."/>
            <person name="Mata R."/>
            <person name="Mathew T."/>
            <person name="Ngo R."/>
            <person name="Nguyen L."/>
            <person name="Nguyen N."/>
            <person name="Okwuonu G."/>
            <person name="Ongeri F."/>
            <person name="Pham C."/>
            <person name="Simmons D."/>
            <person name="Wilczek-Boney K."/>
            <person name="Hale W."/>
            <person name="Jakkamsetti A."/>
            <person name="Pham P."/>
            <person name="Ruth R."/>
            <person name="San Lucas F."/>
            <person name="Warren J."/>
            <person name="Zhang J."/>
            <person name="Zhao Z."/>
            <person name="Zhou C."/>
            <person name="Zhu D."/>
            <person name="Lee S."/>
            <person name="Bess C."/>
            <person name="Blankenburg K."/>
            <person name="Forbes L."/>
            <person name="Fu Q."/>
            <person name="Gubbala S."/>
            <person name="Hirani K."/>
            <person name="Jayaseelan J.C."/>
            <person name="Lara F."/>
            <person name="Munidasa M."/>
            <person name="Palculict T."/>
            <person name="Patil S."/>
            <person name="Pu L.-L."/>
            <person name="Saada N."/>
            <person name="Tang L."/>
            <person name="Weissenberger G."/>
            <person name="Zhu Y."/>
            <person name="Hemphill L."/>
            <person name="Shang Y."/>
            <person name="Youmans B."/>
            <person name="Ayvaz T."/>
            <person name="Ross M."/>
            <person name="Santibanez J."/>
            <person name="Aqrawi P."/>
            <person name="Gross S."/>
            <person name="Joshi V."/>
            <person name="Fowler G."/>
            <person name="Nazareth L."/>
            <person name="Reid J."/>
            <person name="Worley K."/>
            <person name="Petrosino J."/>
            <person name="Highlander S."/>
            <person name="Gibbs R."/>
        </authorList>
    </citation>
    <scope>NUCLEOTIDE SEQUENCE [LARGE SCALE GENOMIC DNA]</scope>
    <source>
        <strain evidence="4 5">ATCC 9812</strain>
    </source>
</reference>
<feature type="transmembrane region" description="Helical" evidence="2">
    <location>
        <begin position="200"/>
        <end position="217"/>
    </location>
</feature>
<dbReference type="Pfam" id="PF02517">
    <property type="entry name" value="Rce1-like"/>
    <property type="match status" value="1"/>
</dbReference>
<feature type="transmembrane region" description="Helical" evidence="2">
    <location>
        <begin position="9"/>
        <end position="31"/>
    </location>
</feature>
<organism evidence="4 5">
    <name type="scientific">Streptococcus equinus ATCC 9812</name>
    <dbReference type="NCBI Taxonomy" id="525379"/>
    <lineage>
        <taxon>Bacteria</taxon>
        <taxon>Bacillati</taxon>
        <taxon>Bacillota</taxon>
        <taxon>Bacilli</taxon>
        <taxon>Lactobacillales</taxon>
        <taxon>Streptococcaceae</taxon>
        <taxon>Streptococcus</taxon>
    </lineage>
</organism>
<dbReference type="eggNOG" id="COG1266">
    <property type="taxonomic scope" value="Bacteria"/>
</dbReference>
<dbReference type="Proteomes" id="UP000005699">
    <property type="component" value="Unassembled WGS sequence"/>
</dbReference>
<proteinExistence type="inferred from homology"/>
<feature type="transmembrane region" description="Helical" evidence="2">
    <location>
        <begin position="79"/>
        <end position="104"/>
    </location>
</feature>
<dbReference type="AlphaFoldDB" id="E8JN33"/>
<dbReference type="InterPro" id="IPR003675">
    <property type="entry name" value="Rce1/LyrA-like_dom"/>
</dbReference>
<feature type="transmembrane region" description="Helical" evidence="2">
    <location>
        <begin position="143"/>
        <end position="161"/>
    </location>
</feature>
<dbReference type="GO" id="GO:0080120">
    <property type="term" value="P:CAAX-box protein maturation"/>
    <property type="evidence" value="ECO:0007669"/>
    <property type="project" value="UniProtKB-ARBA"/>
</dbReference>
<name>E8JN33_STREI</name>
<feature type="domain" description="CAAX prenyl protease 2/Lysostaphin resistance protein A-like" evidence="3">
    <location>
        <begin position="112"/>
        <end position="212"/>
    </location>
</feature>
<dbReference type="RefSeq" id="WP_004231548.1">
    <property type="nucleotide sequence ID" value="NZ_GL698429.1"/>
</dbReference>
<dbReference type="PANTHER" id="PTHR35797:SF1">
    <property type="entry name" value="PROTEASE"/>
    <property type="match status" value="1"/>
</dbReference>
<dbReference type="GO" id="GO:0004175">
    <property type="term" value="F:endopeptidase activity"/>
    <property type="evidence" value="ECO:0007669"/>
    <property type="project" value="UniProtKB-ARBA"/>
</dbReference>
<protein>
    <submittedName>
        <fullName evidence="4">CAAX amino terminal protease family protein</fullName>
    </submittedName>
</protein>
<keyword evidence="2" id="KW-1133">Transmembrane helix</keyword>
<accession>E8JN33</accession>
<feature type="transmembrane region" description="Helical" evidence="2">
    <location>
        <begin position="173"/>
        <end position="193"/>
    </location>
</feature>
<evidence type="ECO:0000256" key="2">
    <source>
        <dbReference type="SAM" id="Phobius"/>
    </source>
</evidence>
<comment type="similarity">
    <text evidence="1">Belongs to the UPF0177 family.</text>
</comment>
<feature type="transmembrane region" description="Helical" evidence="2">
    <location>
        <begin position="110"/>
        <end position="131"/>
    </location>
</feature>